<dbReference type="GO" id="GO:0032259">
    <property type="term" value="P:methylation"/>
    <property type="evidence" value="ECO:0007669"/>
    <property type="project" value="UniProtKB-KW"/>
</dbReference>
<name>A0A8E0VD81_9TREM</name>
<dbReference type="InterPro" id="IPR013083">
    <property type="entry name" value="Znf_RING/FYVE/PHD"/>
</dbReference>
<dbReference type="GO" id="GO:0042054">
    <property type="term" value="F:histone methyltransferase activity"/>
    <property type="evidence" value="ECO:0007669"/>
    <property type="project" value="InterPro"/>
</dbReference>
<evidence type="ECO:0000256" key="4">
    <source>
        <dbReference type="ARBA" id="ARBA00022553"/>
    </source>
</evidence>
<dbReference type="Gene3D" id="3.30.40.10">
    <property type="entry name" value="Zinc/RING finger domain, C3HC4 (zinc finger)"/>
    <property type="match status" value="2"/>
</dbReference>
<evidence type="ECO:0000313" key="18">
    <source>
        <dbReference type="Proteomes" id="UP000728185"/>
    </source>
</evidence>
<dbReference type="Pfam" id="PF17907">
    <property type="entry name" value="AWS"/>
    <property type="match status" value="1"/>
</dbReference>
<dbReference type="GO" id="GO:0005634">
    <property type="term" value="C:nucleus"/>
    <property type="evidence" value="ECO:0007669"/>
    <property type="project" value="UniProtKB-SubCell"/>
</dbReference>
<keyword evidence="10" id="KW-0863">Zinc-finger</keyword>
<evidence type="ECO:0000256" key="6">
    <source>
        <dbReference type="ARBA" id="ARBA00022679"/>
    </source>
</evidence>
<dbReference type="SMART" id="SM00570">
    <property type="entry name" value="AWS"/>
    <property type="match status" value="1"/>
</dbReference>
<dbReference type="OrthoDB" id="422362at2759"/>
<dbReference type="PROSITE" id="PS50280">
    <property type="entry name" value="SET"/>
    <property type="match status" value="1"/>
</dbReference>
<evidence type="ECO:0000313" key="17">
    <source>
        <dbReference type="EMBL" id="KAA0185621.1"/>
    </source>
</evidence>
<proteinExistence type="predicted"/>
<evidence type="ECO:0000259" key="14">
    <source>
        <dbReference type="PROSITE" id="PS50280"/>
    </source>
</evidence>
<evidence type="ECO:0000256" key="11">
    <source>
        <dbReference type="ARBA" id="ARBA00022833"/>
    </source>
</evidence>
<dbReference type="EMBL" id="LUCM01010345">
    <property type="protein sequence ID" value="KAA0185621.1"/>
    <property type="molecule type" value="Genomic_DNA"/>
</dbReference>
<evidence type="ECO:0000256" key="8">
    <source>
        <dbReference type="ARBA" id="ARBA00022723"/>
    </source>
</evidence>
<dbReference type="SUPFAM" id="SSF57903">
    <property type="entry name" value="FYVE/PHD zinc finger"/>
    <property type="match status" value="2"/>
</dbReference>
<evidence type="ECO:0000256" key="3">
    <source>
        <dbReference type="ARBA" id="ARBA00022454"/>
    </source>
</evidence>
<dbReference type="InterPro" id="IPR011011">
    <property type="entry name" value="Znf_FYVE_PHD"/>
</dbReference>
<evidence type="ECO:0000259" key="15">
    <source>
        <dbReference type="PROSITE" id="PS50812"/>
    </source>
</evidence>
<accession>A0A8E0VD81</accession>
<keyword evidence="3" id="KW-0158">Chromosome</keyword>
<dbReference type="GO" id="GO:0005694">
    <property type="term" value="C:chromosome"/>
    <property type="evidence" value="ECO:0007669"/>
    <property type="project" value="UniProtKB-SubCell"/>
</dbReference>
<dbReference type="InterPro" id="IPR055198">
    <property type="entry name" value="NSD_PHD"/>
</dbReference>
<feature type="domain" description="AWS" evidence="16">
    <location>
        <begin position="1094"/>
        <end position="1145"/>
    </location>
</feature>
<dbReference type="InterPro" id="IPR001214">
    <property type="entry name" value="SET_dom"/>
</dbReference>
<feature type="compositionally biased region" description="Basic residues" evidence="13">
    <location>
        <begin position="416"/>
        <end position="427"/>
    </location>
</feature>
<keyword evidence="6" id="KW-0808">Transferase</keyword>
<gene>
    <name evidence="17" type="ORF">FBUS_07693</name>
</gene>
<dbReference type="Pfam" id="PF22908">
    <property type="entry name" value="PHD_NSD"/>
    <property type="match status" value="1"/>
</dbReference>
<evidence type="ECO:0000259" key="16">
    <source>
        <dbReference type="PROSITE" id="PS51215"/>
    </source>
</evidence>
<keyword evidence="18" id="KW-1185">Reference proteome</keyword>
<dbReference type="InterPro" id="IPR000313">
    <property type="entry name" value="PWWP_dom"/>
</dbReference>
<evidence type="ECO:0000256" key="1">
    <source>
        <dbReference type="ARBA" id="ARBA00004123"/>
    </source>
</evidence>
<dbReference type="CDD" id="cd15567">
    <property type="entry name" value="PHD4_NSD"/>
    <property type="match status" value="1"/>
</dbReference>
<feature type="domain" description="SET" evidence="14">
    <location>
        <begin position="1143"/>
        <end position="1252"/>
    </location>
</feature>
<dbReference type="PANTHER" id="PTHR22884">
    <property type="entry name" value="SET DOMAIN PROTEINS"/>
    <property type="match status" value="1"/>
</dbReference>
<dbReference type="AlphaFoldDB" id="A0A8E0VD81"/>
<dbReference type="CDD" id="cd15566">
    <property type="entry name" value="PHD3_NSD"/>
    <property type="match status" value="1"/>
</dbReference>
<dbReference type="PROSITE" id="PS51215">
    <property type="entry name" value="AWS"/>
    <property type="match status" value="1"/>
</dbReference>
<dbReference type="InterPro" id="IPR006560">
    <property type="entry name" value="AWS_dom"/>
</dbReference>
<dbReference type="Pfam" id="PF23004">
    <property type="entry name" value="PHDvar_NSD"/>
    <property type="match status" value="1"/>
</dbReference>
<comment type="subcellular location">
    <subcellularLocation>
        <location evidence="2">Chromosome</location>
    </subcellularLocation>
    <subcellularLocation>
        <location evidence="1">Nucleus</location>
    </subcellularLocation>
</comment>
<protein>
    <submittedName>
        <fullName evidence="17">NSD1</fullName>
    </submittedName>
</protein>
<dbReference type="GO" id="GO:0008270">
    <property type="term" value="F:zinc ion binding"/>
    <property type="evidence" value="ECO:0007669"/>
    <property type="project" value="UniProtKB-KW"/>
</dbReference>
<dbReference type="Proteomes" id="UP000728185">
    <property type="component" value="Unassembled WGS sequence"/>
</dbReference>
<evidence type="ECO:0000256" key="13">
    <source>
        <dbReference type="SAM" id="MobiDB-lite"/>
    </source>
</evidence>
<evidence type="ECO:0000256" key="12">
    <source>
        <dbReference type="ARBA" id="ARBA00023242"/>
    </source>
</evidence>
<dbReference type="Gene3D" id="2.170.270.10">
    <property type="entry name" value="SET domain"/>
    <property type="match status" value="1"/>
</dbReference>
<keyword evidence="4" id="KW-0597">Phosphoprotein</keyword>
<dbReference type="SMART" id="SM00317">
    <property type="entry name" value="SET"/>
    <property type="match status" value="1"/>
</dbReference>
<feature type="region of interest" description="Disordered" evidence="13">
    <location>
        <begin position="387"/>
        <end position="429"/>
    </location>
</feature>
<sequence length="1252" mass="139096">MPTALMPERDCILVSSTEVPRQSNENQVLSEAENWDMHNSLELLSHGDLDSAVIKTGRTAEFVGRNRDFTPPVSVVTNVNGYWKQERFFANSAPLSAASVGTNLCPAVNSDSGSEQPARKHQLLLEAGSPSSSEKEYEEQKSVVSKKVGVGGPGRFSRNRLTARGARLKPSNTKRSLTAFIHQRTKRSKLCKQLRGKKAALKQRVAIDLRKPWPVGELLWAHPGRPDPLPWWPAIVIQRPRKSISVATTTEGHSGPTGHTSIPVFLVCLLGPLKSFSLRRLPQTRLRLFKGRKEFDSFLRDSVLQADNKIKALRQFVIQPTLQPAWQVACDQAEAAREAEPEPAGRLGLFPWATEATFRQLFGVPLHLQQKEKVCLSSNCDWQTKKYTRNNGNVPPSDQSSSGPPSDSDQSQTHVGRSRKSKLHKDQRRCQEVVTDGKKSCGSTLKNLSTRFEFEKLQFVHVTPRRVFVCSSCGKPGESVSTNGTNGISTVRCDSAVSRSKNAAENGLCPAAPQHTLESRYPDILQCSGGCGNYMHPGCAKSIELPVIHKQRAAANQEDSNRTPVTSNIGEVSLPLLADCTEDPVSSQKVYACSLCLSHLRQCFICNQTQICPQIFSGSLLIPSGTPSSDIVTVTASAPVSNTNFPSDSSPFMSLDHLAPCSTEAEKPNAGSAQDQMIRCSVKTCSRWYHPGCLRKSPFSTAVRDRRAGAFSCPAHTCLACAVETPGTLPRPTPRYIRCFLCPAAYHPGDWCLPAGSKKIAHNWIICPRHALDGSSFQNIPQPLRIPLPSSTLTTMFQPTNVSWCFICSKGGRIICCEMCPASFHEECLKLDEVPDKFICEDCASGRFPRYGEIVWSRLPPNLNAHHNRSIKSHQYGVDIDFCPDPLAVTGEGYILLTAGVYWWPGEIVHPRHLIRPDAETEAHSGSFPYEVVDEISQQILKQSEYPLGLFPVRLFGLAGNTAGDCALPVIVWSTRARLFPYEEGDDKRSADTSSPLPNLRSKSTRTRQRFSSQKSADSLRRNSKREVNNDSVLLAKRKEVYNAAVKQAALGWNERREKFSQLLGRNRRPDYYKPIKVNWPLGSVRIYRLTDPSEAPRCECVPSADVEPCGPSSSCINRELHYECLPGACPNGEACQNQRFTKRLYPAQRPFWTGEERGWGLKTLVPINSGDFVNEYIGELIDEEEANRRLRFAHENNVTNYYMMKLDSQRIIDAGPKGNLSRFMNHSCSPNLNTQKWTVNGDNRIGLFAVR</sequence>
<feature type="compositionally biased region" description="Low complexity" evidence="13">
    <location>
        <begin position="395"/>
        <end position="412"/>
    </location>
</feature>
<dbReference type="InterPro" id="IPR001965">
    <property type="entry name" value="Znf_PHD"/>
</dbReference>
<keyword evidence="12" id="KW-0539">Nucleus</keyword>
<dbReference type="InterPro" id="IPR046341">
    <property type="entry name" value="SET_dom_sf"/>
</dbReference>
<keyword evidence="9" id="KW-0677">Repeat</keyword>
<dbReference type="Pfam" id="PF00856">
    <property type="entry name" value="SET"/>
    <property type="match status" value="1"/>
</dbReference>
<evidence type="ECO:0000256" key="9">
    <source>
        <dbReference type="ARBA" id="ARBA00022737"/>
    </source>
</evidence>
<dbReference type="PROSITE" id="PS01359">
    <property type="entry name" value="ZF_PHD_1"/>
    <property type="match status" value="1"/>
</dbReference>
<keyword evidence="11" id="KW-0862">Zinc</keyword>
<feature type="region of interest" description="Disordered" evidence="13">
    <location>
        <begin position="127"/>
        <end position="158"/>
    </location>
</feature>
<reference evidence="17" key="1">
    <citation type="submission" date="2019-05" db="EMBL/GenBank/DDBJ databases">
        <title>Annotation for the trematode Fasciolopsis buski.</title>
        <authorList>
            <person name="Choi Y.-J."/>
        </authorList>
    </citation>
    <scope>NUCLEOTIDE SEQUENCE</scope>
    <source>
        <strain evidence="17">HT</strain>
        <tissue evidence="17">Whole worm</tissue>
    </source>
</reference>
<evidence type="ECO:0000256" key="10">
    <source>
        <dbReference type="ARBA" id="ARBA00022771"/>
    </source>
</evidence>
<evidence type="ECO:0000256" key="7">
    <source>
        <dbReference type="ARBA" id="ARBA00022691"/>
    </source>
</evidence>
<dbReference type="InterPro" id="IPR050777">
    <property type="entry name" value="SET2_Histone-Lys_MeTrsfase"/>
</dbReference>
<dbReference type="InterPro" id="IPR055197">
    <property type="entry name" value="PHDvar_NSD"/>
</dbReference>
<evidence type="ECO:0000256" key="2">
    <source>
        <dbReference type="ARBA" id="ARBA00004286"/>
    </source>
</evidence>
<feature type="region of interest" description="Disordered" evidence="13">
    <location>
        <begin position="984"/>
        <end position="1025"/>
    </location>
</feature>
<evidence type="ECO:0000256" key="5">
    <source>
        <dbReference type="ARBA" id="ARBA00022603"/>
    </source>
</evidence>
<feature type="domain" description="PWWP" evidence="15">
    <location>
        <begin position="900"/>
        <end position="985"/>
    </location>
</feature>
<keyword evidence="5" id="KW-0489">Methyltransferase</keyword>
<dbReference type="SUPFAM" id="SSF82199">
    <property type="entry name" value="SET domain"/>
    <property type="match status" value="1"/>
</dbReference>
<dbReference type="SMART" id="SM00249">
    <property type="entry name" value="PHD"/>
    <property type="match status" value="4"/>
</dbReference>
<dbReference type="PROSITE" id="PS50812">
    <property type="entry name" value="PWWP"/>
    <property type="match status" value="1"/>
</dbReference>
<dbReference type="InterPro" id="IPR019786">
    <property type="entry name" value="Zinc_finger_PHD-type_CS"/>
</dbReference>
<organism evidence="17 18">
    <name type="scientific">Fasciolopsis buskii</name>
    <dbReference type="NCBI Taxonomy" id="27845"/>
    <lineage>
        <taxon>Eukaryota</taxon>
        <taxon>Metazoa</taxon>
        <taxon>Spiralia</taxon>
        <taxon>Lophotrochozoa</taxon>
        <taxon>Platyhelminthes</taxon>
        <taxon>Trematoda</taxon>
        <taxon>Digenea</taxon>
        <taxon>Plagiorchiida</taxon>
        <taxon>Echinostomata</taxon>
        <taxon>Echinostomatoidea</taxon>
        <taxon>Fasciolidae</taxon>
        <taxon>Fasciolopsis</taxon>
    </lineage>
</organism>
<comment type="caution">
    <text evidence="17">The sequence shown here is derived from an EMBL/GenBank/DDBJ whole genome shotgun (WGS) entry which is preliminary data.</text>
</comment>
<keyword evidence="7" id="KW-0949">S-adenosyl-L-methionine</keyword>
<keyword evidence="8" id="KW-0479">Metal-binding</keyword>